<dbReference type="AlphaFoldDB" id="A0AAV7QYQ6"/>
<reference evidence="2" key="1">
    <citation type="journal article" date="2022" name="bioRxiv">
        <title>Sequencing and chromosome-scale assembly of the giantPleurodeles waltlgenome.</title>
        <authorList>
            <person name="Brown T."/>
            <person name="Elewa A."/>
            <person name="Iarovenko S."/>
            <person name="Subramanian E."/>
            <person name="Araus A.J."/>
            <person name="Petzold A."/>
            <person name="Susuki M."/>
            <person name="Suzuki K.-i.T."/>
            <person name="Hayashi T."/>
            <person name="Toyoda A."/>
            <person name="Oliveira C."/>
            <person name="Osipova E."/>
            <person name="Leigh N.D."/>
            <person name="Simon A."/>
            <person name="Yun M.H."/>
        </authorList>
    </citation>
    <scope>NUCLEOTIDE SEQUENCE</scope>
    <source>
        <strain evidence="2">20211129_DDA</strain>
        <tissue evidence="2">Liver</tissue>
    </source>
</reference>
<protein>
    <submittedName>
        <fullName evidence="2">Uncharacterized protein</fullName>
    </submittedName>
</protein>
<keyword evidence="3" id="KW-1185">Reference proteome</keyword>
<evidence type="ECO:0000313" key="3">
    <source>
        <dbReference type="Proteomes" id="UP001066276"/>
    </source>
</evidence>
<feature type="compositionally biased region" description="Low complexity" evidence="1">
    <location>
        <begin position="76"/>
        <end position="87"/>
    </location>
</feature>
<evidence type="ECO:0000313" key="2">
    <source>
        <dbReference type="EMBL" id="KAJ1145193.1"/>
    </source>
</evidence>
<feature type="compositionally biased region" description="Polar residues" evidence="1">
    <location>
        <begin position="115"/>
        <end position="125"/>
    </location>
</feature>
<accession>A0AAV7QYQ6</accession>
<gene>
    <name evidence="2" type="ORF">NDU88_011484</name>
</gene>
<proteinExistence type="predicted"/>
<organism evidence="2 3">
    <name type="scientific">Pleurodeles waltl</name>
    <name type="common">Iberian ribbed newt</name>
    <dbReference type="NCBI Taxonomy" id="8319"/>
    <lineage>
        <taxon>Eukaryota</taxon>
        <taxon>Metazoa</taxon>
        <taxon>Chordata</taxon>
        <taxon>Craniata</taxon>
        <taxon>Vertebrata</taxon>
        <taxon>Euteleostomi</taxon>
        <taxon>Amphibia</taxon>
        <taxon>Batrachia</taxon>
        <taxon>Caudata</taxon>
        <taxon>Salamandroidea</taxon>
        <taxon>Salamandridae</taxon>
        <taxon>Pleurodelinae</taxon>
        <taxon>Pleurodeles</taxon>
    </lineage>
</organism>
<sequence length="125" mass="13793">MLCASVGTWQTRPQSGEAAHKRHHGRSWGRGEGSGGAWSEAVLTIQGREVARDRYISYGGPGSRRRSRPRRRDFNSSAGSSDSSQQQPREDETSGSRARGRPGCRLPMPRMHRTWSPSKSQADTG</sequence>
<dbReference type="Proteomes" id="UP001066276">
    <property type="component" value="Chromosome 6"/>
</dbReference>
<comment type="caution">
    <text evidence="2">The sequence shown here is derived from an EMBL/GenBank/DDBJ whole genome shotgun (WGS) entry which is preliminary data.</text>
</comment>
<dbReference type="EMBL" id="JANPWB010000010">
    <property type="protein sequence ID" value="KAJ1145193.1"/>
    <property type="molecule type" value="Genomic_DNA"/>
</dbReference>
<evidence type="ECO:0000256" key="1">
    <source>
        <dbReference type="SAM" id="MobiDB-lite"/>
    </source>
</evidence>
<name>A0AAV7QYQ6_PLEWA</name>
<feature type="region of interest" description="Disordered" evidence="1">
    <location>
        <begin position="1"/>
        <end position="125"/>
    </location>
</feature>